<evidence type="ECO:0000313" key="7">
    <source>
        <dbReference type="EMBL" id="KAJ3990504.1"/>
    </source>
</evidence>
<reference evidence="6" key="2">
    <citation type="submission" date="2022-08" db="EMBL/GenBank/DDBJ databases">
        <authorList>
            <consortium name="DOE Joint Genome Institute"/>
            <person name="Min B."/>
            <person name="Sierra-Patev S."/>
            <person name="Naranjo-Ortiz M."/>
            <person name="Looney B."/>
            <person name="Konkel Z."/>
            <person name="Slot J.C."/>
            <person name="Sakamoto Y."/>
            <person name="Steenwyk J.L."/>
            <person name="Rokas A."/>
            <person name="Carro J."/>
            <person name="Camarero S."/>
            <person name="Ferreira P."/>
            <person name="Molpeceres G."/>
            <person name="Ruiz-duenas F.J."/>
            <person name="Serrano A."/>
            <person name="Henrissat B."/>
            <person name="Drula E."/>
            <person name="Hughes K.W."/>
            <person name="Mata J.L."/>
            <person name="Ishikawa N.K."/>
            <person name="Vargas-Isla R."/>
            <person name="Ushijima S."/>
            <person name="Smith C.A."/>
            <person name="Ahrendt S."/>
            <person name="Andreopoulos W."/>
            <person name="He G."/>
            <person name="LaButti K."/>
            <person name="Lipzen A."/>
            <person name="Ng V."/>
            <person name="Riley R."/>
            <person name="Sandor L."/>
            <person name="Barry K."/>
            <person name="Martinez A.T."/>
            <person name="Xiao Y."/>
            <person name="Gibbons J.G."/>
            <person name="Terashima K."/>
            <person name="Hibbett D.S."/>
            <person name="Grigoriev I.V."/>
        </authorList>
    </citation>
    <scope>NUCLEOTIDE SEQUENCE</scope>
    <source>
        <strain evidence="6">TFB7810</strain>
    </source>
</reference>
<dbReference type="Pfam" id="PF01778">
    <property type="entry name" value="Ribosomal_L28e"/>
    <property type="match status" value="1"/>
</dbReference>
<protein>
    <submittedName>
        <fullName evidence="6">Ribosomal L28e/Mak16</fullName>
    </submittedName>
</protein>
<feature type="region of interest" description="Disordered" evidence="4">
    <location>
        <begin position="122"/>
        <end position="145"/>
    </location>
</feature>
<evidence type="ECO:0000256" key="2">
    <source>
        <dbReference type="ARBA" id="ARBA00022980"/>
    </source>
</evidence>
<evidence type="ECO:0000256" key="1">
    <source>
        <dbReference type="ARBA" id="ARBA00007926"/>
    </source>
</evidence>
<dbReference type="AlphaFoldDB" id="A0A9W8PAD9"/>
<dbReference type="Proteomes" id="UP001163850">
    <property type="component" value="Unassembled WGS sequence"/>
</dbReference>
<keyword evidence="2" id="KW-0689">Ribosomal protein</keyword>
<feature type="domain" description="Ribosomal eL28/Mak16" evidence="5">
    <location>
        <begin position="5"/>
        <end position="121"/>
    </location>
</feature>
<name>A0A9W8PAD9_9AGAR</name>
<evidence type="ECO:0000313" key="6">
    <source>
        <dbReference type="EMBL" id="KAJ3750140.1"/>
    </source>
</evidence>
<reference evidence="6 8" key="3">
    <citation type="journal article" date="2023" name="Proc. Natl. Acad. Sci. U.S.A.">
        <title>A global phylogenomic analysis of the shiitake genus Lentinula.</title>
        <authorList>
            <person name="Sierra-Patev S."/>
            <person name="Min B."/>
            <person name="Naranjo-Ortiz M."/>
            <person name="Looney B."/>
            <person name="Konkel Z."/>
            <person name="Slot J.C."/>
            <person name="Sakamoto Y."/>
            <person name="Steenwyk J.L."/>
            <person name="Rokas A."/>
            <person name="Carro J."/>
            <person name="Camarero S."/>
            <person name="Ferreira P."/>
            <person name="Molpeceres G."/>
            <person name="Ruiz-Duenas F.J."/>
            <person name="Serrano A."/>
            <person name="Henrissat B."/>
            <person name="Drula E."/>
            <person name="Hughes K.W."/>
            <person name="Mata J.L."/>
            <person name="Ishikawa N.K."/>
            <person name="Vargas-Isla R."/>
            <person name="Ushijima S."/>
            <person name="Smith C.A."/>
            <person name="Donoghue J."/>
            <person name="Ahrendt S."/>
            <person name="Andreopoulos W."/>
            <person name="He G."/>
            <person name="LaButti K."/>
            <person name="Lipzen A."/>
            <person name="Ng V."/>
            <person name="Riley R."/>
            <person name="Sandor L."/>
            <person name="Barry K."/>
            <person name="Martinez A.T."/>
            <person name="Xiao Y."/>
            <person name="Gibbons J.G."/>
            <person name="Terashima K."/>
            <person name="Grigoriev I.V."/>
            <person name="Hibbett D."/>
        </authorList>
    </citation>
    <scope>NUCLEOTIDE SEQUENCE [LARGE SCALE GENOMIC DNA]</scope>
    <source>
        <strain evidence="6 8">TFB7810</strain>
    </source>
</reference>
<dbReference type="GO" id="GO:1990904">
    <property type="term" value="C:ribonucleoprotein complex"/>
    <property type="evidence" value="ECO:0007669"/>
    <property type="project" value="UniProtKB-KW"/>
</dbReference>
<proteinExistence type="inferred from homology"/>
<dbReference type="Proteomes" id="UP001142393">
    <property type="component" value="Unassembled WGS sequence"/>
</dbReference>
<comment type="caution">
    <text evidence="6">The sequence shown here is derived from an EMBL/GenBank/DDBJ whole genome shotgun (WGS) entry which is preliminary data.</text>
</comment>
<dbReference type="GO" id="GO:0005840">
    <property type="term" value="C:ribosome"/>
    <property type="evidence" value="ECO:0007669"/>
    <property type="project" value="UniProtKB-KW"/>
</dbReference>
<dbReference type="EMBL" id="JANVFU010000001">
    <property type="protein sequence ID" value="KAJ3750140.1"/>
    <property type="molecule type" value="Genomic_DNA"/>
</dbReference>
<dbReference type="GO" id="GO:0003735">
    <property type="term" value="F:structural constituent of ribosome"/>
    <property type="evidence" value="ECO:0007669"/>
    <property type="project" value="InterPro"/>
</dbReference>
<keyword evidence="8" id="KW-1185">Reference proteome</keyword>
<evidence type="ECO:0000256" key="3">
    <source>
        <dbReference type="ARBA" id="ARBA00023274"/>
    </source>
</evidence>
<comment type="similarity">
    <text evidence="1">Belongs to the eukaryotic ribosomal protein eL28 family.</text>
</comment>
<accession>A0A9W8PAD9</accession>
<reference evidence="7" key="1">
    <citation type="submission" date="2022-08" db="EMBL/GenBank/DDBJ databases">
        <authorList>
            <consortium name="DOE Joint Genome Institute"/>
            <person name="Min B."/>
            <person name="Riley R."/>
            <person name="Sierra-Patev S."/>
            <person name="Naranjo-Ortiz M."/>
            <person name="Looney B."/>
            <person name="Konkel Z."/>
            <person name="Slot J.C."/>
            <person name="Sakamoto Y."/>
            <person name="Steenwyk J.L."/>
            <person name="Rokas A."/>
            <person name="Carro J."/>
            <person name="Camarero S."/>
            <person name="Ferreira P."/>
            <person name="Molpeceres G."/>
            <person name="Ruiz-Duenas F.J."/>
            <person name="Serrano A."/>
            <person name="Henrissat B."/>
            <person name="Drula E."/>
            <person name="Hughes K.W."/>
            <person name="Mata J.L."/>
            <person name="Ishikawa N.K."/>
            <person name="Vargas-Isla R."/>
            <person name="Ushijima S."/>
            <person name="Smith C.A."/>
            <person name="Ahrendt S."/>
            <person name="Andreopoulos W."/>
            <person name="He G."/>
            <person name="Labutti K."/>
            <person name="Lipzen A."/>
            <person name="Ng V."/>
            <person name="Sandor L."/>
            <person name="Barry K."/>
            <person name="Martinez A.T."/>
            <person name="Xiao Y."/>
            <person name="Gibbons J.G."/>
            <person name="Terashima K."/>
            <person name="Hibbett D.S."/>
            <person name="Grigoriev I.V."/>
        </authorList>
    </citation>
    <scope>NUCLEOTIDE SEQUENCE</scope>
    <source>
        <strain evidence="7">TFB7829</strain>
    </source>
</reference>
<gene>
    <name evidence="6" type="ORF">DFH05DRAFT_1466130</name>
    <name evidence="7" type="ORF">F5890DRAFT_14981</name>
</gene>
<organism evidence="6 8">
    <name type="scientific">Lentinula detonsa</name>
    <dbReference type="NCBI Taxonomy" id="2804962"/>
    <lineage>
        <taxon>Eukaryota</taxon>
        <taxon>Fungi</taxon>
        <taxon>Dikarya</taxon>
        <taxon>Basidiomycota</taxon>
        <taxon>Agaricomycotina</taxon>
        <taxon>Agaricomycetes</taxon>
        <taxon>Agaricomycetidae</taxon>
        <taxon>Agaricales</taxon>
        <taxon>Marasmiineae</taxon>
        <taxon>Omphalotaceae</taxon>
        <taxon>Lentinula</taxon>
    </lineage>
</organism>
<keyword evidence="3" id="KW-0687">Ribonucleoprotein</keyword>
<evidence type="ECO:0000259" key="5">
    <source>
        <dbReference type="Pfam" id="PF01778"/>
    </source>
</evidence>
<evidence type="ECO:0000313" key="8">
    <source>
        <dbReference type="Proteomes" id="UP001142393"/>
    </source>
</evidence>
<dbReference type="EMBL" id="MU801890">
    <property type="protein sequence ID" value="KAJ3990504.1"/>
    <property type="molecule type" value="Genomic_DNA"/>
</dbReference>
<feature type="region of interest" description="Disordered" evidence="4">
    <location>
        <begin position="67"/>
        <end position="88"/>
    </location>
</feature>
<sequence length="145" mass="15703">MSSDLQWLLLRKSNSYIVKGLPEGPIFSKEPGNLLNLHSHKYSGLANAKTIDVSDVNGKITVTTRKPKASPYAVAPARSTSSIRSRSGSRRALGIIASHSKRGYRPDLRKAALARTAALLSAQKEPKEAPARKLRGKKAIKGFKA</sequence>
<dbReference type="InterPro" id="IPR002672">
    <property type="entry name" value="Ribosomal_eL28"/>
</dbReference>
<dbReference type="GO" id="GO:0006412">
    <property type="term" value="P:translation"/>
    <property type="evidence" value="ECO:0007669"/>
    <property type="project" value="InterPro"/>
</dbReference>
<dbReference type="InterPro" id="IPR029004">
    <property type="entry name" value="Ribosomal_eL28/Mak16"/>
</dbReference>
<feature type="compositionally biased region" description="Basic residues" evidence="4">
    <location>
        <begin position="132"/>
        <end position="145"/>
    </location>
</feature>
<dbReference type="PANTHER" id="PTHR10544">
    <property type="entry name" value="60S RIBOSOMAL PROTEIN L28"/>
    <property type="match status" value="1"/>
</dbReference>
<dbReference type="Gene3D" id="3.30.390.110">
    <property type="match status" value="1"/>
</dbReference>
<accession>A0AA38UYI0</accession>
<evidence type="ECO:0000256" key="4">
    <source>
        <dbReference type="SAM" id="MobiDB-lite"/>
    </source>
</evidence>